<reference evidence="3" key="1">
    <citation type="journal article" date="2010" name="Genome Biol.">
        <title>Genome sequence of the necrotrophic plant pathogen Pythium ultimum reveals original pathogenicity mechanisms and effector repertoire.</title>
        <authorList>
            <person name="Levesque C.A."/>
            <person name="Brouwer H."/>
            <person name="Cano L."/>
            <person name="Hamilton J.P."/>
            <person name="Holt C."/>
            <person name="Huitema E."/>
            <person name="Raffaele S."/>
            <person name="Robideau G.P."/>
            <person name="Thines M."/>
            <person name="Win J."/>
            <person name="Zerillo M.M."/>
            <person name="Beakes G.W."/>
            <person name="Boore J.L."/>
            <person name="Busam D."/>
            <person name="Dumas B."/>
            <person name="Ferriera S."/>
            <person name="Fuerstenberg S.I."/>
            <person name="Gachon C.M."/>
            <person name="Gaulin E."/>
            <person name="Govers F."/>
            <person name="Grenville-Briggs L."/>
            <person name="Horner N."/>
            <person name="Hostetler J."/>
            <person name="Jiang R.H."/>
            <person name="Johnson J."/>
            <person name="Krajaejun T."/>
            <person name="Lin H."/>
            <person name="Meijer H.J."/>
            <person name="Moore B."/>
            <person name="Morris P."/>
            <person name="Phuntmart V."/>
            <person name="Puiu D."/>
            <person name="Shetty J."/>
            <person name="Stajich J.E."/>
            <person name="Tripathy S."/>
            <person name="Wawra S."/>
            <person name="van West P."/>
            <person name="Whitty B.R."/>
            <person name="Coutinho P.M."/>
            <person name="Henrissat B."/>
            <person name="Martin F."/>
            <person name="Thomas P.D."/>
            <person name="Tyler B.M."/>
            <person name="De Vries R.P."/>
            <person name="Kamoun S."/>
            <person name="Yandell M."/>
            <person name="Tisserat N."/>
            <person name="Buell C.R."/>
        </authorList>
    </citation>
    <scope>NUCLEOTIDE SEQUENCE</scope>
    <source>
        <strain evidence="3">DAOM:BR144</strain>
    </source>
</reference>
<dbReference type="Proteomes" id="UP000019132">
    <property type="component" value="Unassembled WGS sequence"/>
</dbReference>
<name>K3XBU1_GLOUD</name>
<feature type="region of interest" description="Disordered" evidence="1">
    <location>
        <begin position="35"/>
        <end position="64"/>
    </location>
</feature>
<proteinExistence type="predicted"/>
<dbReference type="InParanoid" id="K3XBU1"/>
<reference evidence="2" key="3">
    <citation type="submission" date="2015-02" db="UniProtKB">
        <authorList>
            <consortium name="EnsemblProtists"/>
        </authorList>
    </citation>
    <scope>IDENTIFICATION</scope>
    <source>
        <strain evidence="2">DAOM BR144</strain>
    </source>
</reference>
<reference evidence="3" key="2">
    <citation type="submission" date="2010-04" db="EMBL/GenBank/DDBJ databases">
        <authorList>
            <person name="Buell R."/>
            <person name="Hamilton J."/>
            <person name="Hostetler J."/>
        </authorList>
    </citation>
    <scope>NUCLEOTIDE SEQUENCE [LARGE SCALE GENOMIC DNA]</scope>
    <source>
        <strain evidence="3">DAOM:BR144</strain>
    </source>
</reference>
<dbReference type="EMBL" id="GL376594">
    <property type="status" value="NOT_ANNOTATED_CDS"/>
    <property type="molecule type" value="Genomic_DNA"/>
</dbReference>
<organism evidence="2 3">
    <name type="scientific">Globisporangium ultimum (strain ATCC 200006 / CBS 805.95 / DAOM BR144)</name>
    <name type="common">Pythium ultimum</name>
    <dbReference type="NCBI Taxonomy" id="431595"/>
    <lineage>
        <taxon>Eukaryota</taxon>
        <taxon>Sar</taxon>
        <taxon>Stramenopiles</taxon>
        <taxon>Oomycota</taxon>
        <taxon>Peronosporomycetes</taxon>
        <taxon>Pythiales</taxon>
        <taxon>Pythiaceae</taxon>
        <taxon>Globisporangium</taxon>
    </lineage>
</organism>
<evidence type="ECO:0000313" key="2">
    <source>
        <dbReference type="EnsemblProtists" id="PYU1_T014690"/>
    </source>
</evidence>
<sequence length="64" mass="6628">IQANSEHRVRTTTHFTSAANASAQLVALGAAADPKSSCTQKRSPRPAQNVKAAKPKAVSATKSI</sequence>
<dbReference type="EnsemblProtists" id="PYU1_T014690">
    <property type="protein sequence ID" value="PYU1_T014690"/>
    <property type="gene ID" value="PYU1_G014659"/>
</dbReference>
<accession>K3XBU1</accession>
<dbReference type="AlphaFoldDB" id="K3XBU1"/>
<dbReference type="HOGENOM" id="CLU_2874857_0_0_1"/>
<keyword evidence="3" id="KW-1185">Reference proteome</keyword>
<evidence type="ECO:0000256" key="1">
    <source>
        <dbReference type="SAM" id="MobiDB-lite"/>
    </source>
</evidence>
<evidence type="ECO:0000313" key="3">
    <source>
        <dbReference type="Proteomes" id="UP000019132"/>
    </source>
</evidence>
<dbReference type="VEuPathDB" id="FungiDB:PYU1_G014659"/>
<protein>
    <submittedName>
        <fullName evidence="2">Uncharacterized protein</fullName>
    </submittedName>
</protein>